<sequence length="150" mass="16522">MSTDPSAVFRRYLSALVLHSLASAEAAGLNATDYFVLNLLDLTGPLTSGELARWTGLSTGATTRMIDRLEQRGHVRRGYDPNDRRKVVVELGKPPKNVDKAVAGARRRIGAVIAEYSESEQATLFRYFAQAADAYQASTEELIERRTSMS</sequence>
<name>A0A542EQV0_9ACTN</name>
<dbReference type="OrthoDB" id="162531at2"/>
<protein>
    <submittedName>
        <fullName evidence="3">DNA-binding MarR family transcriptional regulator</fullName>
    </submittedName>
</protein>
<feature type="chain" id="PRO_5038754633" evidence="1">
    <location>
        <begin position="27"/>
        <end position="150"/>
    </location>
</feature>
<organism evidence="3 4">
    <name type="scientific">Kribbella jejuensis</name>
    <dbReference type="NCBI Taxonomy" id="236068"/>
    <lineage>
        <taxon>Bacteria</taxon>
        <taxon>Bacillati</taxon>
        <taxon>Actinomycetota</taxon>
        <taxon>Actinomycetes</taxon>
        <taxon>Propionibacteriales</taxon>
        <taxon>Kribbellaceae</taxon>
        <taxon>Kribbella</taxon>
    </lineage>
</organism>
<dbReference type="PANTHER" id="PTHR33164">
    <property type="entry name" value="TRANSCRIPTIONAL REGULATOR, MARR FAMILY"/>
    <property type="match status" value="1"/>
</dbReference>
<dbReference type="InterPro" id="IPR000835">
    <property type="entry name" value="HTH_MarR-typ"/>
</dbReference>
<evidence type="ECO:0000256" key="1">
    <source>
        <dbReference type="SAM" id="SignalP"/>
    </source>
</evidence>
<accession>A0A542EQV0</accession>
<evidence type="ECO:0000259" key="2">
    <source>
        <dbReference type="PROSITE" id="PS50995"/>
    </source>
</evidence>
<dbReference type="Proteomes" id="UP000316298">
    <property type="component" value="Unassembled WGS sequence"/>
</dbReference>
<dbReference type="RefSeq" id="WP_141854352.1">
    <property type="nucleotide sequence ID" value="NZ_BAAAKA010000051.1"/>
</dbReference>
<keyword evidence="4" id="KW-1185">Reference proteome</keyword>
<dbReference type="SUPFAM" id="SSF46785">
    <property type="entry name" value="Winged helix' DNA-binding domain"/>
    <property type="match status" value="1"/>
</dbReference>
<evidence type="ECO:0000313" key="4">
    <source>
        <dbReference type="Proteomes" id="UP000316298"/>
    </source>
</evidence>
<keyword evidence="1" id="KW-0732">Signal</keyword>
<dbReference type="SMART" id="SM00347">
    <property type="entry name" value="HTH_MARR"/>
    <property type="match status" value="1"/>
</dbReference>
<dbReference type="AlphaFoldDB" id="A0A542EQV0"/>
<keyword evidence="3" id="KW-0238">DNA-binding</keyword>
<dbReference type="InterPro" id="IPR036388">
    <property type="entry name" value="WH-like_DNA-bd_sf"/>
</dbReference>
<evidence type="ECO:0000313" key="3">
    <source>
        <dbReference type="EMBL" id="TQJ17709.1"/>
    </source>
</evidence>
<dbReference type="PROSITE" id="PS50995">
    <property type="entry name" value="HTH_MARR_2"/>
    <property type="match status" value="1"/>
</dbReference>
<dbReference type="GO" id="GO:0006950">
    <property type="term" value="P:response to stress"/>
    <property type="evidence" value="ECO:0007669"/>
    <property type="project" value="TreeGrafter"/>
</dbReference>
<dbReference type="GO" id="GO:0003677">
    <property type="term" value="F:DNA binding"/>
    <property type="evidence" value="ECO:0007669"/>
    <property type="project" value="UniProtKB-KW"/>
</dbReference>
<dbReference type="PANTHER" id="PTHR33164:SF106">
    <property type="entry name" value="TRANSCRIPTIONAL REGULATORY PROTEIN"/>
    <property type="match status" value="1"/>
</dbReference>
<dbReference type="InterPro" id="IPR036390">
    <property type="entry name" value="WH_DNA-bd_sf"/>
</dbReference>
<dbReference type="GO" id="GO:0003700">
    <property type="term" value="F:DNA-binding transcription factor activity"/>
    <property type="evidence" value="ECO:0007669"/>
    <property type="project" value="InterPro"/>
</dbReference>
<comment type="caution">
    <text evidence="3">The sequence shown here is derived from an EMBL/GenBank/DDBJ whole genome shotgun (WGS) entry which is preliminary data.</text>
</comment>
<proteinExistence type="predicted"/>
<dbReference type="Gene3D" id="1.10.10.10">
    <property type="entry name" value="Winged helix-like DNA-binding domain superfamily/Winged helix DNA-binding domain"/>
    <property type="match status" value="1"/>
</dbReference>
<dbReference type="EMBL" id="VFMM01000001">
    <property type="protein sequence ID" value="TQJ17709.1"/>
    <property type="molecule type" value="Genomic_DNA"/>
</dbReference>
<reference evidence="3 4" key="1">
    <citation type="submission" date="2019-06" db="EMBL/GenBank/DDBJ databases">
        <title>Sequencing the genomes of 1000 actinobacteria strains.</title>
        <authorList>
            <person name="Klenk H.-P."/>
        </authorList>
    </citation>
    <scope>NUCLEOTIDE SEQUENCE [LARGE SCALE GENOMIC DNA]</scope>
    <source>
        <strain evidence="3 4">DSM 17305</strain>
    </source>
</reference>
<dbReference type="InterPro" id="IPR039422">
    <property type="entry name" value="MarR/SlyA-like"/>
</dbReference>
<feature type="domain" description="HTH marR-type" evidence="2">
    <location>
        <begin position="1"/>
        <end position="133"/>
    </location>
</feature>
<dbReference type="Pfam" id="PF01047">
    <property type="entry name" value="MarR"/>
    <property type="match status" value="1"/>
</dbReference>
<gene>
    <name evidence="3" type="ORF">FB475_1835</name>
</gene>
<feature type="signal peptide" evidence="1">
    <location>
        <begin position="1"/>
        <end position="26"/>
    </location>
</feature>